<sequence>MVGEGSGTRGWSRGGGGRGWDRGGWRGRGGNGGRGRARGRGGGGNVGGGHFNVSNVSGRERYTFFFRPPTPMGLHHQLFVPLEEQKGRGKTHQIRLLPILNLSPDAFLQT</sequence>
<dbReference type="EMBL" id="KZ819750">
    <property type="protein sequence ID" value="PWN52934.1"/>
    <property type="molecule type" value="Genomic_DNA"/>
</dbReference>
<name>A0ACD0P4E1_9BASI</name>
<organism evidence="1 2">
    <name type="scientific">Violaceomyces palustris</name>
    <dbReference type="NCBI Taxonomy" id="1673888"/>
    <lineage>
        <taxon>Eukaryota</taxon>
        <taxon>Fungi</taxon>
        <taxon>Dikarya</taxon>
        <taxon>Basidiomycota</taxon>
        <taxon>Ustilaginomycotina</taxon>
        <taxon>Ustilaginomycetes</taxon>
        <taxon>Violaceomycetales</taxon>
        <taxon>Violaceomycetaceae</taxon>
        <taxon>Violaceomyces</taxon>
    </lineage>
</organism>
<keyword evidence="2" id="KW-1185">Reference proteome</keyword>
<proteinExistence type="predicted"/>
<evidence type="ECO:0000313" key="2">
    <source>
        <dbReference type="Proteomes" id="UP000245626"/>
    </source>
</evidence>
<accession>A0ACD0P4E1</accession>
<dbReference type="Proteomes" id="UP000245626">
    <property type="component" value="Unassembled WGS sequence"/>
</dbReference>
<protein>
    <submittedName>
        <fullName evidence="1">Uncharacterized protein</fullName>
    </submittedName>
</protein>
<reference evidence="1 2" key="1">
    <citation type="journal article" date="2018" name="Mol. Biol. Evol.">
        <title>Broad Genomic Sampling Reveals a Smut Pathogenic Ancestry of the Fungal Clade Ustilaginomycotina.</title>
        <authorList>
            <person name="Kijpornyongpan T."/>
            <person name="Mondo S.J."/>
            <person name="Barry K."/>
            <person name="Sandor L."/>
            <person name="Lee J."/>
            <person name="Lipzen A."/>
            <person name="Pangilinan J."/>
            <person name="LaButti K."/>
            <person name="Hainaut M."/>
            <person name="Henrissat B."/>
            <person name="Grigoriev I.V."/>
            <person name="Spatafora J.W."/>
            <person name="Aime M.C."/>
        </authorList>
    </citation>
    <scope>NUCLEOTIDE SEQUENCE [LARGE SCALE GENOMIC DNA]</scope>
    <source>
        <strain evidence="1 2">SA 807</strain>
    </source>
</reference>
<gene>
    <name evidence="1" type="ORF">IE53DRAFT_384610</name>
</gene>
<evidence type="ECO:0000313" key="1">
    <source>
        <dbReference type="EMBL" id="PWN52934.1"/>
    </source>
</evidence>